<name>A0A6N3CPM2_9BACT</name>
<protein>
    <submittedName>
        <fullName evidence="3">Uncharacterized protein</fullName>
    </submittedName>
</protein>
<accession>A0A6N3CPM2</accession>
<feature type="transmembrane region" description="Helical" evidence="2">
    <location>
        <begin position="92"/>
        <end position="113"/>
    </location>
</feature>
<feature type="transmembrane region" description="Helical" evidence="2">
    <location>
        <begin position="305"/>
        <end position="329"/>
    </location>
</feature>
<keyword evidence="2" id="KW-0812">Transmembrane</keyword>
<organism evidence="3">
    <name type="scientific">Paraprevotella clara</name>
    <dbReference type="NCBI Taxonomy" id="454154"/>
    <lineage>
        <taxon>Bacteria</taxon>
        <taxon>Pseudomonadati</taxon>
        <taxon>Bacteroidota</taxon>
        <taxon>Bacteroidia</taxon>
        <taxon>Bacteroidales</taxon>
        <taxon>Prevotellaceae</taxon>
        <taxon>Paraprevotella</taxon>
    </lineage>
</organism>
<feature type="transmembrane region" description="Helical" evidence="2">
    <location>
        <begin position="58"/>
        <end position="80"/>
    </location>
</feature>
<feature type="region of interest" description="Disordered" evidence="1">
    <location>
        <begin position="449"/>
        <end position="492"/>
    </location>
</feature>
<feature type="transmembrane region" description="Helical" evidence="2">
    <location>
        <begin position="173"/>
        <end position="192"/>
    </location>
</feature>
<dbReference type="AlphaFoldDB" id="A0A6N3CPM2"/>
<feature type="compositionally biased region" description="Polar residues" evidence="1">
    <location>
        <begin position="454"/>
        <end position="469"/>
    </location>
</feature>
<dbReference type="EMBL" id="CACRUT010000015">
    <property type="protein sequence ID" value="VYU16729.1"/>
    <property type="molecule type" value="Genomic_DNA"/>
</dbReference>
<keyword evidence="2" id="KW-1133">Transmembrane helix</keyword>
<dbReference type="RefSeq" id="WP_412442582.1">
    <property type="nucleotide sequence ID" value="NZ_CACRUT010000015.1"/>
</dbReference>
<evidence type="ECO:0000256" key="1">
    <source>
        <dbReference type="SAM" id="MobiDB-lite"/>
    </source>
</evidence>
<sequence length="633" mass="69956">MYNNEIWTKHTRLILTGVIIVAIAGWVAGILQTASIAIDTANDLLKAAGEEELPLKPFTLSAQTLTIIGYILYLVGLNGFKSIQKNYEASAMVGRISTACGFEIAATLLLFPASFLPVIFGWLFRFGAFVCTIISLILLKSAFEELREEATWSKPALKGAEQLRKSAVYNINLIWMPFVAAAVIVVSILLFTKGTDFNDLMYTGFDEISRQIKGTVFAVGLEILAFGLIMLYWSVMQFVLRILGWINIHAGRLVEETNVQDENSTATAPFTPEAQTDTALYTPHTNTPDTENSVPQSRPSQRNKILLYGGIALAILVTAICMAFCGSSAKDKFSGTWRFDNESEAAELILDLKSDSTKGTFYFGSKEEMGFFSISFNVASVQVEDNTAKLELTWWDELENKDIIVPATLSLRTDSAKIDITVGNEDTPELECGGYGYIFPVTFTLDRISDRTTPENGDQSGNEPETANEPTAEMVETDAPTEKTTDVTEEDYSQPFRGTWSWTDEMIHNDYYDDDIPAAVVTLKLDFYNANSVKGDGGTADGWMDLATTSPQRVSENKITLNEVIGNKAFITVLDGYSEMAEYQATITFNPENKTLEFELGDLIGELDENQAFIAGQSPTGNYSRVILKRKSE</sequence>
<feature type="transmembrane region" description="Helical" evidence="2">
    <location>
        <begin position="119"/>
        <end position="139"/>
    </location>
</feature>
<proteinExistence type="predicted"/>
<feature type="region of interest" description="Disordered" evidence="1">
    <location>
        <begin position="279"/>
        <end position="298"/>
    </location>
</feature>
<keyword evidence="2" id="KW-0472">Membrane</keyword>
<evidence type="ECO:0000256" key="2">
    <source>
        <dbReference type="SAM" id="Phobius"/>
    </source>
</evidence>
<gene>
    <name evidence="3" type="ORF">PCLFYP37_02088</name>
</gene>
<evidence type="ECO:0000313" key="3">
    <source>
        <dbReference type="EMBL" id="VYU16729.1"/>
    </source>
</evidence>
<reference evidence="3" key="1">
    <citation type="submission" date="2019-11" db="EMBL/GenBank/DDBJ databases">
        <authorList>
            <person name="Feng L."/>
        </authorList>
    </citation>
    <scope>NUCLEOTIDE SEQUENCE</scope>
    <source>
        <strain evidence="3">PclaraLFYP37</strain>
    </source>
</reference>
<feature type="transmembrane region" description="Helical" evidence="2">
    <location>
        <begin position="212"/>
        <end position="233"/>
    </location>
</feature>
<feature type="transmembrane region" description="Helical" evidence="2">
    <location>
        <begin position="12"/>
        <end position="38"/>
    </location>
</feature>